<keyword evidence="2" id="KW-1185">Reference proteome</keyword>
<sequence length="91" mass="10472">MEKRLPLTGEIEFLPVGWQKLYPSANRNKNSPIRHLGEAYSKTYRLPGTRSYRTYKNCPEMDFSPEHIFPFLTNTCSSGNLGRFSFPGRAV</sequence>
<proteinExistence type="predicted"/>
<name>A0A8X6X574_9ARAC</name>
<evidence type="ECO:0000313" key="1">
    <source>
        <dbReference type="EMBL" id="GFY46465.1"/>
    </source>
</evidence>
<organism evidence="1 2">
    <name type="scientific">Trichonephila inaurata madagascariensis</name>
    <dbReference type="NCBI Taxonomy" id="2747483"/>
    <lineage>
        <taxon>Eukaryota</taxon>
        <taxon>Metazoa</taxon>
        <taxon>Ecdysozoa</taxon>
        <taxon>Arthropoda</taxon>
        <taxon>Chelicerata</taxon>
        <taxon>Arachnida</taxon>
        <taxon>Araneae</taxon>
        <taxon>Araneomorphae</taxon>
        <taxon>Entelegynae</taxon>
        <taxon>Araneoidea</taxon>
        <taxon>Nephilidae</taxon>
        <taxon>Trichonephila</taxon>
        <taxon>Trichonephila inaurata</taxon>
    </lineage>
</organism>
<dbReference type="AlphaFoldDB" id="A0A8X6X574"/>
<evidence type="ECO:0000313" key="2">
    <source>
        <dbReference type="Proteomes" id="UP000886998"/>
    </source>
</evidence>
<dbReference type="Proteomes" id="UP000886998">
    <property type="component" value="Unassembled WGS sequence"/>
</dbReference>
<reference evidence="1" key="1">
    <citation type="submission" date="2020-08" db="EMBL/GenBank/DDBJ databases">
        <title>Multicomponent nature underlies the extraordinary mechanical properties of spider dragline silk.</title>
        <authorList>
            <person name="Kono N."/>
            <person name="Nakamura H."/>
            <person name="Mori M."/>
            <person name="Yoshida Y."/>
            <person name="Ohtoshi R."/>
            <person name="Malay A.D."/>
            <person name="Moran D.A.P."/>
            <person name="Tomita M."/>
            <person name="Numata K."/>
            <person name="Arakawa K."/>
        </authorList>
    </citation>
    <scope>NUCLEOTIDE SEQUENCE</scope>
</reference>
<accession>A0A8X6X574</accession>
<comment type="caution">
    <text evidence="1">The sequence shown here is derived from an EMBL/GenBank/DDBJ whole genome shotgun (WGS) entry which is preliminary data.</text>
</comment>
<gene>
    <name evidence="1" type="ORF">TNIN_105271</name>
</gene>
<dbReference type="EMBL" id="BMAV01005415">
    <property type="protein sequence ID" value="GFY46465.1"/>
    <property type="molecule type" value="Genomic_DNA"/>
</dbReference>
<protein>
    <submittedName>
        <fullName evidence="1">Uncharacterized protein</fullName>
    </submittedName>
</protein>